<accession>A0AAD1Y107</accession>
<keyword evidence="3" id="KW-1185">Reference proteome</keyword>
<proteinExistence type="predicted"/>
<dbReference type="AlphaFoldDB" id="A0AAD1Y107"/>
<organism evidence="2 3">
    <name type="scientific">Euplotes crassus</name>
    <dbReference type="NCBI Taxonomy" id="5936"/>
    <lineage>
        <taxon>Eukaryota</taxon>
        <taxon>Sar</taxon>
        <taxon>Alveolata</taxon>
        <taxon>Ciliophora</taxon>
        <taxon>Intramacronucleata</taxon>
        <taxon>Spirotrichea</taxon>
        <taxon>Hypotrichia</taxon>
        <taxon>Euplotida</taxon>
        <taxon>Euplotidae</taxon>
        <taxon>Moneuplotes</taxon>
    </lineage>
</organism>
<feature type="signal peptide" evidence="1">
    <location>
        <begin position="1"/>
        <end position="20"/>
    </location>
</feature>
<evidence type="ECO:0000256" key="1">
    <source>
        <dbReference type="SAM" id="SignalP"/>
    </source>
</evidence>
<dbReference type="EMBL" id="CAMPGE010023846">
    <property type="protein sequence ID" value="CAI2381730.1"/>
    <property type="molecule type" value="Genomic_DNA"/>
</dbReference>
<name>A0AAD1Y107_EUPCR</name>
<reference evidence="2" key="1">
    <citation type="submission" date="2023-07" db="EMBL/GenBank/DDBJ databases">
        <authorList>
            <consortium name="AG Swart"/>
            <person name="Singh M."/>
            <person name="Singh A."/>
            <person name="Seah K."/>
            <person name="Emmerich C."/>
        </authorList>
    </citation>
    <scope>NUCLEOTIDE SEQUENCE</scope>
    <source>
        <strain evidence="2">DP1</strain>
    </source>
</reference>
<comment type="caution">
    <text evidence="2">The sequence shown here is derived from an EMBL/GenBank/DDBJ whole genome shotgun (WGS) entry which is preliminary data.</text>
</comment>
<dbReference type="Proteomes" id="UP001295684">
    <property type="component" value="Unassembled WGS sequence"/>
</dbReference>
<sequence>MKYSCIVVIALLIGTVFSAAGDPHLRRGQELIDWIEGDMEGTIIIMFYDQHAPESRTKAMREEIEREILRPNPGFHYYEVNAIIDDYKDVREMCELNMKELKHSPTVMVSSDGNGYWAHGQGAVQEIKYQLPNYSIDIRRQLGLIR</sequence>
<feature type="chain" id="PRO_5042097671" evidence="1">
    <location>
        <begin position="21"/>
        <end position="146"/>
    </location>
</feature>
<keyword evidence="1" id="KW-0732">Signal</keyword>
<gene>
    <name evidence="2" type="ORF">ECRASSUSDP1_LOCUS23189</name>
</gene>
<evidence type="ECO:0000313" key="3">
    <source>
        <dbReference type="Proteomes" id="UP001295684"/>
    </source>
</evidence>
<protein>
    <submittedName>
        <fullName evidence="2">Uncharacterized protein</fullName>
    </submittedName>
</protein>
<evidence type="ECO:0000313" key="2">
    <source>
        <dbReference type="EMBL" id="CAI2381730.1"/>
    </source>
</evidence>